<protein>
    <submittedName>
        <fullName evidence="1">Uncharacterized protein</fullName>
    </submittedName>
</protein>
<accession>A0A195DBT8</accession>
<gene>
    <name evidence="1" type="ORF">ALC57_17568</name>
</gene>
<proteinExistence type="predicted"/>
<dbReference type="Proteomes" id="UP000078492">
    <property type="component" value="Unassembled WGS sequence"/>
</dbReference>
<dbReference type="EMBL" id="KQ981010">
    <property type="protein sequence ID" value="KYN10380.1"/>
    <property type="molecule type" value="Genomic_DNA"/>
</dbReference>
<organism evidence="1 2">
    <name type="scientific">Trachymyrmex cornetzi</name>
    <dbReference type="NCBI Taxonomy" id="471704"/>
    <lineage>
        <taxon>Eukaryota</taxon>
        <taxon>Metazoa</taxon>
        <taxon>Ecdysozoa</taxon>
        <taxon>Arthropoda</taxon>
        <taxon>Hexapoda</taxon>
        <taxon>Insecta</taxon>
        <taxon>Pterygota</taxon>
        <taxon>Neoptera</taxon>
        <taxon>Endopterygota</taxon>
        <taxon>Hymenoptera</taxon>
        <taxon>Apocrita</taxon>
        <taxon>Aculeata</taxon>
        <taxon>Formicoidea</taxon>
        <taxon>Formicidae</taxon>
        <taxon>Myrmicinae</taxon>
        <taxon>Trachymyrmex</taxon>
    </lineage>
</organism>
<evidence type="ECO:0000313" key="2">
    <source>
        <dbReference type="Proteomes" id="UP000078492"/>
    </source>
</evidence>
<evidence type="ECO:0000313" key="1">
    <source>
        <dbReference type="EMBL" id="KYN10380.1"/>
    </source>
</evidence>
<keyword evidence="2" id="KW-1185">Reference proteome</keyword>
<dbReference type="AlphaFoldDB" id="A0A195DBT8"/>
<reference evidence="1 2" key="1">
    <citation type="submission" date="2015-09" db="EMBL/GenBank/DDBJ databases">
        <title>Trachymyrmex cornetzi WGS genome.</title>
        <authorList>
            <person name="Nygaard S."/>
            <person name="Hu H."/>
            <person name="Boomsma J."/>
            <person name="Zhang G."/>
        </authorList>
    </citation>
    <scope>NUCLEOTIDE SEQUENCE [LARGE SCALE GENOMIC DNA]</scope>
    <source>
        <strain evidence="1">Tcor2-1</strain>
        <tissue evidence="1">Whole body</tissue>
    </source>
</reference>
<name>A0A195DBT8_9HYME</name>
<sequence length="74" mass="8868">MEGKEERGKIEEVKKFIYLGYTLQRNEKQEEHVKERVAKAAAVMGHVWGIGKRRFGKDWKKRVWFDMLIWAMVS</sequence>